<dbReference type="PANTHER" id="PTHR32039:SF7">
    <property type="entry name" value="COMPETENCE PROTEIN COMM"/>
    <property type="match status" value="1"/>
</dbReference>
<dbReference type="InterPro" id="IPR004482">
    <property type="entry name" value="Mg_chelat-rel"/>
</dbReference>
<dbReference type="EMBL" id="FQZG01000031">
    <property type="protein sequence ID" value="SHJ18977.1"/>
    <property type="molecule type" value="Genomic_DNA"/>
</dbReference>
<dbReference type="InterPro" id="IPR045006">
    <property type="entry name" value="CHLI-like"/>
</dbReference>
<dbReference type="Pfam" id="PF01078">
    <property type="entry name" value="Mg_chelatase"/>
    <property type="match status" value="1"/>
</dbReference>
<dbReference type="SMART" id="SM00382">
    <property type="entry name" value="AAA"/>
    <property type="match status" value="1"/>
</dbReference>
<dbReference type="InterPro" id="IPR027417">
    <property type="entry name" value="P-loop_NTPase"/>
</dbReference>
<evidence type="ECO:0000313" key="3">
    <source>
        <dbReference type="EMBL" id="SHJ18977.1"/>
    </source>
</evidence>
<reference evidence="3 4" key="1">
    <citation type="submission" date="2016-11" db="EMBL/GenBank/DDBJ databases">
        <authorList>
            <person name="Jaros S."/>
            <person name="Januszkiewicz K."/>
            <person name="Wedrychowicz H."/>
        </authorList>
    </citation>
    <scope>NUCLEOTIDE SEQUENCE [LARGE SCALE GENOMIC DNA]</scope>
    <source>
        <strain evidence="3 4">DSM 12906</strain>
    </source>
</reference>
<sequence>MRASAWSVALTGIEGVVVEVEAAKGGGLPRTQLVGLPDKSLSEAKDRVKAAVRAFDLPWPPQLITINLSPANLPKAGSHYDVAIAVAAIAAEGGIRPGLLGKTVLFGELSLDGRIRNVRGVLPAMLAAARAGFECAIVPSAQTDEAELVPGLTVWGAGRIDEVVSILAGVPVAQPTESAASSSLPPVEATAYVPDLAEVVGHETGRFALEVAAAGRHHLFLHGPPGVGKTMLASRLPTLLPALTNEESLEVSAIHSLAGHQLSGLISRPPYADPHHSVTPVALLGGGSGELKPGAISLAHRGVLFLDECPDFGPKLDALRTPLENGTITISRARASALFPARFQLVLAANPCPCGMFGVAGADCRCDSVKVRRYRERISGPILDRIDIRHQMLGANRVLMDVAGTPPESSAVVAARVAEARQRQRHRLADTPWATNGEVAGPYLRKGLPLPNDLSILNGALERGALSLRGVDKVLRVAWTLADLSGHDRVGPLELRVALRLRQGDQPQAA</sequence>
<keyword evidence="4" id="KW-1185">Reference proteome</keyword>
<dbReference type="Proteomes" id="UP000184512">
    <property type="component" value="Unassembled WGS sequence"/>
</dbReference>
<dbReference type="CDD" id="cd00009">
    <property type="entry name" value="AAA"/>
    <property type="match status" value="1"/>
</dbReference>
<feature type="domain" description="AAA+ ATPase" evidence="2">
    <location>
        <begin position="215"/>
        <end position="353"/>
    </location>
</feature>
<dbReference type="InterPro" id="IPR014721">
    <property type="entry name" value="Ribsml_uS5_D2-typ_fold_subgr"/>
</dbReference>
<dbReference type="InterPro" id="IPR000523">
    <property type="entry name" value="Mg_chelatse_chII-like_cat_dom"/>
</dbReference>
<comment type="similarity">
    <text evidence="1">Belongs to the Mg-chelatase subunits D/I family. ComM subfamily.</text>
</comment>
<dbReference type="SUPFAM" id="SSF52540">
    <property type="entry name" value="P-loop containing nucleoside triphosphate hydrolases"/>
    <property type="match status" value="1"/>
</dbReference>
<evidence type="ECO:0000256" key="1">
    <source>
        <dbReference type="ARBA" id="ARBA00006354"/>
    </source>
</evidence>
<dbReference type="PANTHER" id="PTHR32039">
    <property type="entry name" value="MAGNESIUM-CHELATASE SUBUNIT CHLI"/>
    <property type="match status" value="1"/>
</dbReference>
<dbReference type="GO" id="GO:0005524">
    <property type="term" value="F:ATP binding"/>
    <property type="evidence" value="ECO:0007669"/>
    <property type="project" value="InterPro"/>
</dbReference>
<protein>
    <submittedName>
        <fullName evidence="3">Magnesium chelatase family protein</fullName>
    </submittedName>
</protein>
<dbReference type="Pfam" id="PF13541">
    <property type="entry name" value="ChlI"/>
    <property type="match status" value="1"/>
</dbReference>
<dbReference type="STRING" id="1123357.SAMN02745244_01924"/>
<dbReference type="InterPro" id="IPR025158">
    <property type="entry name" value="Mg_chelat-rel_C"/>
</dbReference>
<dbReference type="AlphaFoldDB" id="A0A1M6H9S8"/>
<dbReference type="Gene3D" id="3.30.230.10">
    <property type="match status" value="1"/>
</dbReference>
<accession>A0A1M6H9S8</accession>
<name>A0A1M6H9S8_9ACTN</name>
<dbReference type="InterPro" id="IPR020568">
    <property type="entry name" value="Ribosomal_Su5_D2-typ_SF"/>
</dbReference>
<dbReference type="NCBIfam" id="TIGR00368">
    <property type="entry name" value="YifB family Mg chelatase-like AAA ATPase"/>
    <property type="match status" value="1"/>
</dbReference>
<dbReference type="SUPFAM" id="SSF54211">
    <property type="entry name" value="Ribosomal protein S5 domain 2-like"/>
    <property type="match status" value="1"/>
</dbReference>
<organism evidence="3 4">
    <name type="scientific">Tessaracoccus bendigoensis DSM 12906</name>
    <dbReference type="NCBI Taxonomy" id="1123357"/>
    <lineage>
        <taxon>Bacteria</taxon>
        <taxon>Bacillati</taxon>
        <taxon>Actinomycetota</taxon>
        <taxon>Actinomycetes</taxon>
        <taxon>Propionibacteriales</taxon>
        <taxon>Propionibacteriaceae</taxon>
        <taxon>Tessaracoccus</taxon>
    </lineage>
</organism>
<dbReference type="Pfam" id="PF13335">
    <property type="entry name" value="Mg_chelatase_C"/>
    <property type="match status" value="1"/>
</dbReference>
<evidence type="ECO:0000313" key="4">
    <source>
        <dbReference type="Proteomes" id="UP000184512"/>
    </source>
</evidence>
<dbReference type="Gene3D" id="3.40.50.300">
    <property type="entry name" value="P-loop containing nucleotide triphosphate hydrolases"/>
    <property type="match status" value="1"/>
</dbReference>
<gene>
    <name evidence="3" type="ORF">SAMN02745244_01924</name>
</gene>
<proteinExistence type="inferred from homology"/>
<evidence type="ECO:0000259" key="2">
    <source>
        <dbReference type="SMART" id="SM00382"/>
    </source>
</evidence>
<dbReference type="InterPro" id="IPR003593">
    <property type="entry name" value="AAA+_ATPase"/>
</dbReference>